<sequence>MTLTTHPLVNSTFNLKNYEVTLKGSHNIGIAMATPSGLVVPNIKNVQSLSILEITKELSRQIKLAMAKNRNKLS</sequence>
<accession>A0AAU9MNG0</accession>
<dbReference type="Proteomes" id="UP001157418">
    <property type="component" value="Unassembled WGS sequence"/>
</dbReference>
<dbReference type="InterPro" id="IPR050743">
    <property type="entry name" value="2-oxoacid_DH_E2_comp"/>
</dbReference>
<dbReference type="SUPFAM" id="SSF52777">
    <property type="entry name" value="CoA-dependent acyltransferases"/>
    <property type="match status" value="1"/>
</dbReference>
<dbReference type="AlphaFoldDB" id="A0AAU9MNG0"/>
<evidence type="ECO:0000313" key="6">
    <source>
        <dbReference type="Proteomes" id="UP001157418"/>
    </source>
</evidence>
<feature type="domain" description="2-oxoacid dehydrogenase acyltransferase catalytic" evidence="4">
    <location>
        <begin position="2"/>
        <end position="68"/>
    </location>
</feature>
<keyword evidence="2" id="KW-0808">Transferase</keyword>
<evidence type="ECO:0000313" key="5">
    <source>
        <dbReference type="EMBL" id="CAH1427664.1"/>
    </source>
</evidence>
<dbReference type="InterPro" id="IPR001078">
    <property type="entry name" value="2-oxoacid_DH_actylTfrase"/>
</dbReference>
<evidence type="ECO:0000256" key="3">
    <source>
        <dbReference type="ARBA" id="ARBA00023315"/>
    </source>
</evidence>
<dbReference type="GO" id="GO:0005739">
    <property type="term" value="C:mitochondrion"/>
    <property type="evidence" value="ECO:0007669"/>
    <property type="project" value="TreeGrafter"/>
</dbReference>
<evidence type="ECO:0000256" key="1">
    <source>
        <dbReference type="ARBA" id="ARBA00001938"/>
    </source>
</evidence>
<organism evidence="5 6">
    <name type="scientific">Lactuca virosa</name>
    <dbReference type="NCBI Taxonomy" id="75947"/>
    <lineage>
        <taxon>Eukaryota</taxon>
        <taxon>Viridiplantae</taxon>
        <taxon>Streptophyta</taxon>
        <taxon>Embryophyta</taxon>
        <taxon>Tracheophyta</taxon>
        <taxon>Spermatophyta</taxon>
        <taxon>Magnoliopsida</taxon>
        <taxon>eudicotyledons</taxon>
        <taxon>Gunneridae</taxon>
        <taxon>Pentapetalae</taxon>
        <taxon>asterids</taxon>
        <taxon>campanulids</taxon>
        <taxon>Asterales</taxon>
        <taxon>Asteraceae</taxon>
        <taxon>Cichorioideae</taxon>
        <taxon>Cichorieae</taxon>
        <taxon>Lactucinae</taxon>
        <taxon>Lactuca</taxon>
    </lineage>
</organism>
<dbReference type="Gene3D" id="3.30.559.10">
    <property type="entry name" value="Chloramphenicol acetyltransferase-like domain"/>
    <property type="match status" value="1"/>
</dbReference>
<dbReference type="PANTHER" id="PTHR43178">
    <property type="entry name" value="DIHYDROLIPOAMIDE ACETYLTRANSFERASE COMPONENT OF PYRUVATE DEHYDROGENASE COMPLEX"/>
    <property type="match status" value="1"/>
</dbReference>
<dbReference type="InterPro" id="IPR023213">
    <property type="entry name" value="CAT-like_dom_sf"/>
</dbReference>
<dbReference type="GO" id="GO:0031405">
    <property type="term" value="F:lipoic acid binding"/>
    <property type="evidence" value="ECO:0007669"/>
    <property type="project" value="TreeGrafter"/>
</dbReference>
<proteinExistence type="predicted"/>
<dbReference type="Pfam" id="PF00198">
    <property type="entry name" value="2-oxoacid_dh"/>
    <property type="match status" value="1"/>
</dbReference>
<name>A0AAU9MNG0_9ASTR</name>
<protein>
    <recommendedName>
        <fullName evidence="4">2-oxoacid dehydrogenase acyltransferase catalytic domain-containing protein</fullName>
    </recommendedName>
</protein>
<keyword evidence="6" id="KW-1185">Reference proteome</keyword>
<keyword evidence="3" id="KW-0012">Acyltransferase</keyword>
<dbReference type="EMBL" id="CAKMRJ010002223">
    <property type="protein sequence ID" value="CAH1427664.1"/>
    <property type="molecule type" value="Genomic_DNA"/>
</dbReference>
<dbReference type="PANTHER" id="PTHR43178:SF14">
    <property type="entry name" value="LIPOAMIDE ACYLTRANSFERASE COMPONENT OF BRANCHED-CHAIN ALPHA-KETO ACID DEHYDROGENASE COMPLEX, MITOCHONDRIAL"/>
    <property type="match status" value="1"/>
</dbReference>
<evidence type="ECO:0000259" key="4">
    <source>
        <dbReference type="Pfam" id="PF00198"/>
    </source>
</evidence>
<dbReference type="GO" id="GO:0016407">
    <property type="term" value="F:acetyltransferase activity"/>
    <property type="evidence" value="ECO:0007669"/>
    <property type="project" value="TreeGrafter"/>
</dbReference>
<reference evidence="5 6" key="1">
    <citation type="submission" date="2022-01" db="EMBL/GenBank/DDBJ databases">
        <authorList>
            <person name="Xiong W."/>
            <person name="Schranz E."/>
        </authorList>
    </citation>
    <scope>NUCLEOTIDE SEQUENCE [LARGE SCALE GENOMIC DNA]</scope>
</reference>
<comment type="cofactor">
    <cofactor evidence="1">
        <name>(R)-lipoate</name>
        <dbReference type="ChEBI" id="CHEBI:83088"/>
    </cofactor>
</comment>
<evidence type="ECO:0000256" key="2">
    <source>
        <dbReference type="ARBA" id="ARBA00022679"/>
    </source>
</evidence>
<gene>
    <name evidence="5" type="ORF">LVIROSA_LOCUS14652</name>
</gene>
<comment type="caution">
    <text evidence="5">The sequence shown here is derived from an EMBL/GenBank/DDBJ whole genome shotgun (WGS) entry which is preliminary data.</text>
</comment>